<dbReference type="GO" id="GO:0035861">
    <property type="term" value="C:site of double-strand break"/>
    <property type="evidence" value="ECO:0007669"/>
    <property type="project" value="EnsemblFungi"/>
</dbReference>
<comment type="caution">
    <text evidence="15">The sequence shown here is derived from an EMBL/GenBank/DDBJ whole genome shotgun (WGS) entry which is preliminary data.</text>
</comment>
<feature type="domain" description="Replication factor A C-terminal" evidence="13">
    <location>
        <begin position="448"/>
        <end position="591"/>
    </location>
</feature>
<dbReference type="GO" id="GO:0006265">
    <property type="term" value="P:DNA topological change"/>
    <property type="evidence" value="ECO:0007669"/>
    <property type="project" value="EnsemblFungi"/>
</dbReference>
<dbReference type="PANTHER" id="PTHR47165">
    <property type="entry name" value="OS03G0429900 PROTEIN"/>
    <property type="match status" value="1"/>
</dbReference>
<dbReference type="FunFam" id="2.40.50.140:FF:000090">
    <property type="entry name" value="Replication protein A subunit"/>
    <property type="match status" value="1"/>
</dbReference>
<evidence type="ECO:0000256" key="5">
    <source>
        <dbReference type="ARBA" id="ARBA00022771"/>
    </source>
</evidence>
<dbReference type="InterPro" id="IPR013955">
    <property type="entry name" value="Rep_factor-A_C"/>
</dbReference>
<keyword evidence="5 9" id="KW-0863">Zinc-finger</keyword>
<dbReference type="Proteomes" id="UP000242146">
    <property type="component" value="Unassembled WGS sequence"/>
</dbReference>
<dbReference type="GO" id="GO:0005829">
    <property type="term" value="C:cytosol"/>
    <property type="evidence" value="ECO:0007669"/>
    <property type="project" value="EnsemblFungi"/>
</dbReference>
<organism evidence="15 16">
    <name type="scientific">Hesseltinella vesiculosa</name>
    <dbReference type="NCBI Taxonomy" id="101127"/>
    <lineage>
        <taxon>Eukaryota</taxon>
        <taxon>Fungi</taxon>
        <taxon>Fungi incertae sedis</taxon>
        <taxon>Mucoromycota</taxon>
        <taxon>Mucoromycotina</taxon>
        <taxon>Mucoromycetes</taxon>
        <taxon>Mucorales</taxon>
        <taxon>Cunninghamellaceae</taxon>
        <taxon>Hesseltinella</taxon>
    </lineage>
</organism>
<evidence type="ECO:0000313" key="15">
    <source>
        <dbReference type="EMBL" id="ORX62650.1"/>
    </source>
</evidence>
<evidence type="ECO:0000256" key="6">
    <source>
        <dbReference type="ARBA" id="ARBA00022833"/>
    </source>
</evidence>
<sequence>MSVTKDAIRGYYSNSSAQSDAVIQVINIRPIASPSGPTRYRLVVSDGDHYMQSMLHTNLSPLIENNTMKRNSIFKVKSFTVNDVQGRKKTRILVVHELEMITSDVENRIGSPVNIETAMDEDTNSGSVTSAPAAATSAQSSSDNQPLFMHNVSNPAPSAPVNMQMESNLYPIRGLNPYQNKWTIKARVTLKSDIRHWSNARSEGKLFSVHLLDQSAEIKATAFKEQVDRLYDLFEEGKVYYISKARVTMAKRQFSTLDNEYELTFDSGTEVIPCSDEAVIPKMNYSFVKIADMDKREKGDVVDLLAVVRSEGNVQEIVSKATGRPTKKRELTLVDETEKEIRLTLWDQLAESFDASDMPVVACKGVRVNDFNGRSLSMTQGGKIVKNPDVPEASRLQQWYNSNAQQASFTGFGGMSTFGQAAGVQVTEQITLQDVKDRQLGESERNDYFTTRATIAYIKHEGNVTYPSCPDCKKKVIQDTNGWRCEKCDKTHDRPEYRYILQCRLEDATNHIYASAFDEVGAKIMGVTGNQVQEAHENDENAYNRLFADAVFKSFIFKIRAKQEVYNDTARVKFQLMELTDIDYAKESRDLVAAIEKLAV</sequence>
<comment type="subunit">
    <text evidence="9">Component of the heterotrimeric canonical replication protein A complex (RPA).</text>
</comment>
<dbReference type="GO" id="GO:0007131">
    <property type="term" value="P:reciprocal meiotic recombination"/>
    <property type="evidence" value="ECO:0007669"/>
    <property type="project" value="EnsemblFungi"/>
</dbReference>
<dbReference type="InterPro" id="IPR007199">
    <property type="entry name" value="Rep_factor-A_N"/>
</dbReference>
<dbReference type="Pfam" id="PF01336">
    <property type="entry name" value="tRNA_anti-codon"/>
    <property type="match status" value="1"/>
</dbReference>
<gene>
    <name evidence="15" type="ORF">DM01DRAFT_1330776</name>
</gene>
<dbReference type="GO" id="GO:0003697">
    <property type="term" value="F:single-stranded DNA binding"/>
    <property type="evidence" value="ECO:0007669"/>
    <property type="project" value="EnsemblFungi"/>
</dbReference>
<dbReference type="OrthoDB" id="1751331at2759"/>
<feature type="region of interest" description="Disordered" evidence="10">
    <location>
        <begin position="118"/>
        <end position="144"/>
    </location>
</feature>
<dbReference type="CDD" id="cd04475">
    <property type="entry name" value="RPA1_DBD_B"/>
    <property type="match status" value="1"/>
</dbReference>
<evidence type="ECO:0000256" key="3">
    <source>
        <dbReference type="ARBA" id="ARBA00022705"/>
    </source>
</evidence>
<dbReference type="GO" id="GO:0140445">
    <property type="term" value="C:chromosome, telomeric repeat region"/>
    <property type="evidence" value="ECO:0007669"/>
    <property type="project" value="EnsemblFungi"/>
</dbReference>
<dbReference type="InterPro" id="IPR004365">
    <property type="entry name" value="NA-bd_OB_tRNA"/>
</dbReference>
<dbReference type="GO" id="GO:0043934">
    <property type="term" value="P:sporulation"/>
    <property type="evidence" value="ECO:0007669"/>
    <property type="project" value="EnsemblFungi"/>
</dbReference>
<evidence type="ECO:0000256" key="10">
    <source>
        <dbReference type="SAM" id="MobiDB-lite"/>
    </source>
</evidence>
<evidence type="ECO:0000259" key="11">
    <source>
        <dbReference type="Pfam" id="PF01336"/>
    </source>
</evidence>
<evidence type="ECO:0000256" key="7">
    <source>
        <dbReference type="ARBA" id="ARBA00023125"/>
    </source>
</evidence>
<dbReference type="Gene3D" id="2.40.50.140">
    <property type="entry name" value="Nucleic acid-binding proteins"/>
    <property type="match status" value="4"/>
</dbReference>
<keyword evidence="8 9" id="KW-0539">Nucleus</keyword>
<protein>
    <recommendedName>
        <fullName evidence="9">Replication protein A subunit</fullName>
    </recommendedName>
</protein>
<comment type="subcellular location">
    <subcellularLocation>
        <location evidence="1 9">Nucleus</location>
    </subcellularLocation>
</comment>
<dbReference type="Pfam" id="PF08646">
    <property type="entry name" value="Rep_fac-A_C"/>
    <property type="match status" value="1"/>
</dbReference>
<evidence type="ECO:0000313" key="16">
    <source>
        <dbReference type="Proteomes" id="UP000242146"/>
    </source>
</evidence>
<dbReference type="Pfam" id="PF16900">
    <property type="entry name" value="REPA_OB_2"/>
    <property type="match status" value="1"/>
</dbReference>
<dbReference type="GO" id="GO:0000724">
    <property type="term" value="P:double-strand break repair via homologous recombination"/>
    <property type="evidence" value="ECO:0007669"/>
    <property type="project" value="EnsemblFungi"/>
</dbReference>
<dbReference type="FunFam" id="2.40.50.140:FF:000117">
    <property type="entry name" value="Replication protein A subunit"/>
    <property type="match status" value="1"/>
</dbReference>
<keyword evidence="16" id="KW-1185">Reference proteome</keyword>
<dbReference type="GO" id="GO:0000794">
    <property type="term" value="C:condensed nuclear chromosome"/>
    <property type="evidence" value="ECO:0007669"/>
    <property type="project" value="EnsemblFungi"/>
</dbReference>
<dbReference type="GO" id="GO:0003690">
    <property type="term" value="F:double-stranded DNA binding"/>
    <property type="evidence" value="ECO:0007669"/>
    <property type="project" value="EnsemblFungi"/>
</dbReference>
<dbReference type="CDD" id="cd04477">
    <property type="entry name" value="RPA1N"/>
    <property type="match status" value="1"/>
</dbReference>
<dbReference type="NCBIfam" id="TIGR00617">
    <property type="entry name" value="rpa1"/>
    <property type="match status" value="1"/>
</dbReference>
<dbReference type="GO" id="GO:0030491">
    <property type="term" value="P:heteroduplex formation"/>
    <property type="evidence" value="ECO:0007669"/>
    <property type="project" value="EnsemblFungi"/>
</dbReference>
<keyword evidence="4 9" id="KW-0479">Metal-binding</keyword>
<evidence type="ECO:0000259" key="12">
    <source>
        <dbReference type="Pfam" id="PF04057"/>
    </source>
</evidence>
<dbReference type="GO" id="GO:0043565">
    <property type="term" value="F:sequence-specific DNA binding"/>
    <property type="evidence" value="ECO:0007669"/>
    <property type="project" value="EnsemblFungi"/>
</dbReference>
<dbReference type="InterPro" id="IPR047192">
    <property type="entry name" value="Euk_RPA1_DBD_C"/>
</dbReference>
<dbReference type="AlphaFoldDB" id="A0A1X2GX40"/>
<evidence type="ECO:0000259" key="13">
    <source>
        <dbReference type="Pfam" id="PF08646"/>
    </source>
</evidence>
<comment type="function">
    <text evidence="9">As part of the replication protein A (RPA/RP-A), a single-stranded DNA-binding heterotrimeric complex, may play an essential role in DNA replication, recombination and repair. Binds and stabilizes single-stranded DNA intermediates, preventing complementary DNA reannealing and recruiting different proteins involved in DNA metabolism.</text>
</comment>
<comment type="similarity">
    <text evidence="2 9">Belongs to the replication factor A protein 1 family.</text>
</comment>
<keyword evidence="6 9" id="KW-0862">Zinc</keyword>
<feature type="domain" description="Replication factor-A protein 1 N-terminal" evidence="12">
    <location>
        <begin position="3"/>
        <end position="102"/>
    </location>
</feature>
<dbReference type="CDD" id="cd04474">
    <property type="entry name" value="RPA1_DBD_A"/>
    <property type="match status" value="1"/>
</dbReference>
<proteinExistence type="inferred from homology"/>
<evidence type="ECO:0000256" key="8">
    <source>
        <dbReference type="ARBA" id="ARBA00023242"/>
    </source>
</evidence>
<evidence type="ECO:0000256" key="9">
    <source>
        <dbReference type="RuleBase" id="RU364130"/>
    </source>
</evidence>
<keyword evidence="3 9" id="KW-0235">DNA replication</keyword>
<dbReference type="GO" id="GO:0000722">
    <property type="term" value="P:telomere maintenance via recombination"/>
    <property type="evidence" value="ECO:0007669"/>
    <property type="project" value="EnsemblFungi"/>
</dbReference>
<dbReference type="GO" id="GO:0007004">
    <property type="term" value="P:telomere maintenance via telomerase"/>
    <property type="evidence" value="ECO:0007669"/>
    <property type="project" value="EnsemblFungi"/>
</dbReference>
<feature type="compositionally biased region" description="Low complexity" evidence="10">
    <location>
        <begin position="125"/>
        <end position="142"/>
    </location>
</feature>
<dbReference type="InterPro" id="IPR012340">
    <property type="entry name" value="NA-bd_OB-fold"/>
</dbReference>
<dbReference type="GO" id="GO:0006289">
    <property type="term" value="P:nucleotide-excision repair"/>
    <property type="evidence" value="ECO:0007669"/>
    <property type="project" value="EnsemblFungi"/>
</dbReference>
<dbReference type="GO" id="GO:0008270">
    <property type="term" value="F:zinc ion binding"/>
    <property type="evidence" value="ECO:0007669"/>
    <property type="project" value="UniProtKB-KW"/>
</dbReference>
<dbReference type="FunFam" id="2.40.50.140:FF:000041">
    <property type="entry name" value="Replication protein A subunit"/>
    <property type="match status" value="1"/>
</dbReference>
<dbReference type="CDD" id="cd04476">
    <property type="entry name" value="RPA1_DBD_C"/>
    <property type="match status" value="1"/>
</dbReference>
<accession>A0A1X2GX40</accession>
<dbReference type="GO" id="GO:0000785">
    <property type="term" value="C:chromatin"/>
    <property type="evidence" value="ECO:0007669"/>
    <property type="project" value="EnsemblFungi"/>
</dbReference>
<dbReference type="GO" id="GO:0005662">
    <property type="term" value="C:DNA replication factor A complex"/>
    <property type="evidence" value="ECO:0007669"/>
    <property type="project" value="EnsemblFungi"/>
</dbReference>
<dbReference type="InterPro" id="IPR031657">
    <property type="entry name" value="REPA_OB_2"/>
</dbReference>
<dbReference type="EMBL" id="MCGT01000001">
    <property type="protein sequence ID" value="ORX62650.1"/>
    <property type="molecule type" value="Genomic_DNA"/>
</dbReference>
<dbReference type="Pfam" id="PF04057">
    <property type="entry name" value="Rep-A_N"/>
    <property type="match status" value="1"/>
</dbReference>
<feature type="domain" description="OB" evidence="11">
    <location>
        <begin position="182"/>
        <end position="265"/>
    </location>
</feature>
<feature type="domain" description="Replication protein A OB" evidence="14">
    <location>
        <begin position="290"/>
        <end position="386"/>
    </location>
</feature>
<evidence type="ECO:0000256" key="1">
    <source>
        <dbReference type="ARBA" id="ARBA00004123"/>
    </source>
</evidence>
<dbReference type="FunFam" id="2.40.50.140:FF:000064">
    <property type="entry name" value="Replication protein A subunit"/>
    <property type="match status" value="1"/>
</dbReference>
<reference evidence="15 16" key="1">
    <citation type="submission" date="2016-07" db="EMBL/GenBank/DDBJ databases">
        <title>Pervasive Adenine N6-methylation of Active Genes in Fungi.</title>
        <authorList>
            <consortium name="DOE Joint Genome Institute"/>
            <person name="Mondo S.J."/>
            <person name="Dannebaum R.O."/>
            <person name="Kuo R.C."/>
            <person name="Labutti K."/>
            <person name="Haridas S."/>
            <person name="Kuo A."/>
            <person name="Salamov A."/>
            <person name="Ahrendt S.R."/>
            <person name="Lipzen A."/>
            <person name="Sullivan W."/>
            <person name="Andreopoulos W.B."/>
            <person name="Clum A."/>
            <person name="Lindquist E."/>
            <person name="Daum C."/>
            <person name="Ramamoorthy G.K."/>
            <person name="Gryganskyi A."/>
            <person name="Culley D."/>
            <person name="Magnuson J.K."/>
            <person name="James T.Y."/>
            <person name="O'Malley M.A."/>
            <person name="Stajich J.E."/>
            <person name="Spatafora J.W."/>
            <person name="Visel A."/>
            <person name="Grigoriev I.V."/>
        </authorList>
    </citation>
    <scope>NUCLEOTIDE SEQUENCE [LARGE SCALE GENOMIC DNA]</scope>
    <source>
        <strain evidence="15 16">NRRL 3301</strain>
    </source>
</reference>
<evidence type="ECO:0000256" key="4">
    <source>
        <dbReference type="ARBA" id="ARBA00022723"/>
    </source>
</evidence>
<name>A0A1X2GX40_9FUNG</name>
<evidence type="ECO:0000259" key="14">
    <source>
        <dbReference type="Pfam" id="PF16900"/>
    </source>
</evidence>
<dbReference type="GO" id="GO:0045184">
    <property type="term" value="P:establishment of protein localization"/>
    <property type="evidence" value="ECO:0007669"/>
    <property type="project" value="EnsemblFungi"/>
</dbReference>
<dbReference type="InterPro" id="IPR004591">
    <property type="entry name" value="Rfa1"/>
</dbReference>
<evidence type="ECO:0000256" key="2">
    <source>
        <dbReference type="ARBA" id="ARBA00005690"/>
    </source>
</evidence>
<dbReference type="PANTHER" id="PTHR47165:SF4">
    <property type="entry name" value="OS03G0429900 PROTEIN"/>
    <property type="match status" value="1"/>
</dbReference>
<dbReference type="STRING" id="101127.A0A1X2GX40"/>
<keyword evidence="7 9" id="KW-0238">DNA-binding</keyword>
<dbReference type="SUPFAM" id="SSF50249">
    <property type="entry name" value="Nucleic acid-binding proteins"/>
    <property type="match status" value="4"/>
</dbReference>
<dbReference type="GO" id="GO:0016567">
    <property type="term" value="P:protein ubiquitination"/>
    <property type="evidence" value="ECO:0007669"/>
    <property type="project" value="EnsemblFungi"/>
</dbReference>
<dbReference type="GO" id="GO:0033260">
    <property type="term" value="P:nuclear DNA replication"/>
    <property type="evidence" value="ECO:0007669"/>
    <property type="project" value="EnsemblFungi"/>
</dbReference>